<dbReference type="InterPro" id="IPR036887">
    <property type="entry name" value="HTH_APSES_sf"/>
</dbReference>
<feature type="compositionally biased region" description="Polar residues" evidence="1">
    <location>
        <begin position="396"/>
        <end position="407"/>
    </location>
</feature>
<dbReference type="OrthoDB" id="5597783at2759"/>
<name>A0A507BZ52_9FUNG</name>
<dbReference type="EMBL" id="QEAO01000052">
    <property type="protein sequence ID" value="TPX31026.1"/>
    <property type="molecule type" value="Genomic_DNA"/>
</dbReference>
<feature type="compositionally biased region" description="Polar residues" evidence="1">
    <location>
        <begin position="1"/>
        <end position="27"/>
    </location>
</feature>
<dbReference type="SUPFAM" id="SSF54616">
    <property type="entry name" value="DNA-binding domain of Mlu1-box binding protein MBP1"/>
    <property type="match status" value="1"/>
</dbReference>
<evidence type="ECO:0000256" key="1">
    <source>
        <dbReference type="SAM" id="MobiDB-lite"/>
    </source>
</evidence>
<evidence type="ECO:0000313" key="4">
    <source>
        <dbReference type="Proteomes" id="UP000319731"/>
    </source>
</evidence>
<feature type="domain" description="GDS1 winged helix" evidence="2">
    <location>
        <begin position="96"/>
        <end position="186"/>
    </location>
</feature>
<feature type="region of interest" description="Disordered" evidence="1">
    <location>
        <begin position="215"/>
        <end position="251"/>
    </location>
</feature>
<feature type="compositionally biased region" description="Basic and acidic residues" evidence="1">
    <location>
        <begin position="336"/>
        <end position="352"/>
    </location>
</feature>
<feature type="compositionally biased region" description="Low complexity" evidence="1">
    <location>
        <begin position="623"/>
        <end position="635"/>
    </location>
</feature>
<dbReference type="Gene3D" id="3.10.260.10">
    <property type="entry name" value="Transcription regulator HTH, APSES-type DNA-binding domain"/>
    <property type="match status" value="1"/>
</dbReference>
<organism evidence="3 4">
    <name type="scientific">Synchytrium microbalum</name>
    <dbReference type="NCBI Taxonomy" id="1806994"/>
    <lineage>
        <taxon>Eukaryota</taxon>
        <taxon>Fungi</taxon>
        <taxon>Fungi incertae sedis</taxon>
        <taxon>Chytridiomycota</taxon>
        <taxon>Chytridiomycota incertae sedis</taxon>
        <taxon>Chytridiomycetes</taxon>
        <taxon>Synchytriales</taxon>
        <taxon>Synchytriaceae</taxon>
        <taxon>Synchytrium</taxon>
    </lineage>
</organism>
<dbReference type="Pfam" id="PF25318">
    <property type="entry name" value="WHD_GDS1"/>
    <property type="match status" value="1"/>
</dbReference>
<dbReference type="RefSeq" id="XP_031022556.1">
    <property type="nucleotide sequence ID" value="XM_031171486.1"/>
</dbReference>
<sequence>MAADASSNHTDMQQNMHISTPNPSRDQSPVPVKNIDPDTLTSIPSPKSIEEESTPILPDDEGQVKEFTLRISDDPVKTARGIYILSYGNMNVEMVNDDVKDRVFLAIVKALLKVNNSPMTPKEISQTILRLKLTPLGGSTPNATISSRLSQHYKKAAEFKPNGRTPLLGREPIDPSSRKLHYFILQEGIPVNQPLAQISGDTEAGGVPPNIDLTAGTHNNHSTRHFAPPSPNASNLVRKVGRPPTSSIISTPSYKNIKSQVNPFASDTAQRQPPLLAPHEPRYVQLSHTKSNILHNKTRSLGAAARPFPNGGGKSLVPLLLAAEAILGQDDDDVEDSRLGRQDSKGKHNIDTHKRRPRSRQQSSRRPSSSRESSPSSDADDEDDDIDNHIPRDSLNDLTVSSNQSAPTRVPLDIRSFDWEGSEPRSRLDSGEWVLGTAILQSPRAPKLVPASPWRATVAWDHEADTLEDPLNRPLTPMLSPRAWRDVRPPESVSVNELDRLWVDERRHNTASRSNNDLYSPKRTPRKRKVSSTFGLSPSFKKVQKTPHDLFGIDEPARTSAMEDGIQGSDDARKPRKTVKFGDDTDTTPSRKHKNDESGMNSSRSHIKSLINATGAFGRKRSSSSGRSATGSGTADIIVEPSPKRARLHRRANSPNETQPTTSFIPSTNYNISPTVPVGDVTYLEASEPPLDLDPSTLELHSPQKSLSPSSPHIYIAVVDGVGLYITWLKASSPQEQHGIPLMRRLDTDMVHGATLLYAGGMFTEKERSIVLSLERGRVRHKGHSPLMGTWISLFRARNLASTCSLDAVLEQFLSDDLSSYFDPTLLAAMHPPSPPMPLITPYGTPILLNSAQYTPIYPTLLPSSQPLSRASHPPSPLNYFTSTLAALLANQQVAQQNGLPVPELDAPKEMAVNDNINPDHRSAITLFMEAFKTSLSRKVEEKSVGSLLPAAPAIPAINIPSTDIANGK</sequence>
<dbReference type="GeneID" id="42006783"/>
<dbReference type="InterPro" id="IPR057511">
    <property type="entry name" value="WH_GDS1"/>
</dbReference>
<comment type="caution">
    <text evidence="3">The sequence shown here is derived from an EMBL/GenBank/DDBJ whole genome shotgun (WGS) entry which is preliminary data.</text>
</comment>
<dbReference type="STRING" id="1806994.A0A507BZ52"/>
<accession>A0A507BZ52</accession>
<feature type="compositionally biased region" description="Polar residues" evidence="1">
    <location>
        <begin position="653"/>
        <end position="671"/>
    </location>
</feature>
<protein>
    <recommendedName>
        <fullName evidence="2">GDS1 winged helix domain-containing protein</fullName>
    </recommendedName>
</protein>
<feature type="region of interest" description="Disordered" evidence="1">
    <location>
        <begin position="333"/>
        <end position="407"/>
    </location>
</feature>
<feature type="region of interest" description="Disordered" evidence="1">
    <location>
        <begin position="510"/>
        <end position="671"/>
    </location>
</feature>
<evidence type="ECO:0000313" key="3">
    <source>
        <dbReference type="EMBL" id="TPX31026.1"/>
    </source>
</evidence>
<feature type="compositionally biased region" description="Low complexity" evidence="1">
    <location>
        <begin position="360"/>
        <end position="377"/>
    </location>
</feature>
<gene>
    <name evidence="3" type="ORF">SmJEL517_g05560</name>
</gene>
<evidence type="ECO:0000259" key="2">
    <source>
        <dbReference type="Pfam" id="PF25318"/>
    </source>
</evidence>
<dbReference type="AlphaFoldDB" id="A0A507BZ52"/>
<dbReference type="Proteomes" id="UP000319731">
    <property type="component" value="Unassembled WGS sequence"/>
</dbReference>
<reference evidence="3 4" key="1">
    <citation type="journal article" date="2019" name="Sci. Rep.">
        <title>Comparative genomics of chytrid fungi reveal insights into the obligate biotrophic and pathogenic lifestyle of Synchytrium endobioticum.</title>
        <authorList>
            <person name="van de Vossenberg B.T.L.H."/>
            <person name="Warris S."/>
            <person name="Nguyen H.D.T."/>
            <person name="van Gent-Pelzer M.P.E."/>
            <person name="Joly D.L."/>
            <person name="van de Geest H.C."/>
            <person name="Bonants P.J.M."/>
            <person name="Smith D.S."/>
            <person name="Levesque C.A."/>
            <person name="van der Lee T.A.J."/>
        </authorList>
    </citation>
    <scope>NUCLEOTIDE SEQUENCE [LARGE SCALE GENOMIC DNA]</scope>
    <source>
        <strain evidence="3 4">JEL517</strain>
    </source>
</reference>
<keyword evidence="4" id="KW-1185">Reference proteome</keyword>
<proteinExistence type="predicted"/>
<dbReference type="GO" id="GO:0003677">
    <property type="term" value="F:DNA binding"/>
    <property type="evidence" value="ECO:0007669"/>
    <property type="project" value="InterPro"/>
</dbReference>
<feature type="region of interest" description="Disordered" evidence="1">
    <location>
        <begin position="1"/>
        <end position="61"/>
    </location>
</feature>